<reference evidence="6 7" key="1">
    <citation type="submission" date="2017-02" db="EMBL/GenBank/DDBJ databases">
        <authorList>
            <person name="Peterson S.W."/>
        </authorList>
    </citation>
    <scope>NUCLEOTIDE SEQUENCE [LARGE SCALE GENOMIC DNA]</scope>
    <source>
        <strain evidence="6 7">VKM Ac-2059</strain>
    </source>
</reference>
<evidence type="ECO:0000256" key="3">
    <source>
        <dbReference type="ARBA" id="ARBA00023295"/>
    </source>
</evidence>
<dbReference type="EMBL" id="FUZP01000002">
    <property type="protein sequence ID" value="SKC61241.1"/>
    <property type="molecule type" value="Genomic_DNA"/>
</dbReference>
<proteinExistence type="inferred from homology"/>
<evidence type="ECO:0000313" key="6">
    <source>
        <dbReference type="EMBL" id="SKC61241.1"/>
    </source>
</evidence>
<name>A0A1T5KC29_9MICO</name>
<evidence type="ECO:0000259" key="5">
    <source>
        <dbReference type="SMART" id="SM00642"/>
    </source>
</evidence>
<comment type="similarity">
    <text evidence="1">Belongs to the glycosyl hydrolase 13 family.</text>
</comment>
<keyword evidence="3" id="KW-0326">Glycosidase</keyword>
<evidence type="ECO:0000256" key="1">
    <source>
        <dbReference type="ARBA" id="ARBA00008061"/>
    </source>
</evidence>
<gene>
    <name evidence="6" type="ORF">SAMN06309945_2108</name>
</gene>
<feature type="region of interest" description="Disordered" evidence="4">
    <location>
        <begin position="464"/>
        <end position="490"/>
    </location>
</feature>
<keyword evidence="7" id="KW-1185">Reference proteome</keyword>
<dbReference type="AlphaFoldDB" id="A0A1T5KC29"/>
<dbReference type="InterPro" id="IPR014756">
    <property type="entry name" value="Ig_E-set"/>
</dbReference>
<dbReference type="SUPFAM" id="SSF81296">
    <property type="entry name" value="E set domains"/>
    <property type="match status" value="1"/>
</dbReference>
<dbReference type="Pfam" id="PF02922">
    <property type="entry name" value="CBM_48"/>
    <property type="match status" value="1"/>
</dbReference>
<feature type="domain" description="Glycosyl hydrolase family 13 catalytic" evidence="5">
    <location>
        <begin position="166"/>
        <end position="566"/>
    </location>
</feature>
<dbReference type="InterPro" id="IPR004193">
    <property type="entry name" value="Glyco_hydro_13_N"/>
</dbReference>
<dbReference type="CDD" id="cd02856">
    <property type="entry name" value="E_set_GDE_Isoamylase_N"/>
    <property type="match status" value="1"/>
</dbReference>
<dbReference type="InterPro" id="IPR044505">
    <property type="entry name" value="GlgX_Isoamylase_N_E_set"/>
</dbReference>
<evidence type="ECO:0000256" key="2">
    <source>
        <dbReference type="ARBA" id="ARBA00022801"/>
    </source>
</evidence>
<organism evidence="6 7">
    <name type="scientific">Okibacterium fritillariae</name>
    <dbReference type="NCBI Taxonomy" id="123320"/>
    <lineage>
        <taxon>Bacteria</taxon>
        <taxon>Bacillati</taxon>
        <taxon>Actinomycetota</taxon>
        <taxon>Actinomycetes</taxon>
        <taxon>Micrococcales</taxon>
        <taxon>Microbacteriaceae</taxon>
        <taxon>Okibacterium</taxon>
    </lineage>
</organism>
<dbReference type="CDD" id="cd11326">
    <property type="entry name" value="AmyAc_Glg_debranch"/>
    <property type="match status" value="1"/>
</dbReference>
<dbReference type="Gene3D" id="3.20.20.80">
    <property type="entry name" value="Glycosidases"/>
    <property type="match status" value="1"/>
</dbReference>
<evidence type="ECO:0000313" key="7">
    <source>
        <dbReference type="Proteomes" id="UP000190857"/>
    </source>
</evidence>
<keyword evidence="2" id="KW-0378">Hydrolase</keyword>
<sequence>METWPGTPYPLGATFDGSGTNFAIFSETADRVELCLFDPDGTEHCVDLVEVDAYVWHAYLPQVHPGQSYGYRVHGEYDPESGKRSDPSKLLLDPYAKAVQGEIDWNPAMYSYSFDDPTVRNEDDSAPFASKSVVINPFFDWEGDRLLKTPYNETVIYEAHVKGLTEMHPDVPEEQRGTYAGIAHPSVIQHLERLGVTAIELMPVHQFVHDSTLEEKGLRNYWGYNTIGFFAPHNGYSSTGDAGQQVQEFKSMVRALHRAGIEVILDVVYNHTAEGNHLGPTLSMRGIDNEAYYRLVDDDKQYYMDYTGTGNSLNVGHPHALQLIMDSLRYWVNEMHVDGFRFDLASTLAREFYDVDKLATFFELVQQDPVVSQVKLIAEPWDVGPGGYQVGNFPPQWTEWNGKYRDTVRDFWRGEPSTLGEFAARLTGSADLYERDGRRPVASINFVTAHDGFTLRDLVSYNEKHNDANGEDNNDGESHNRSWNSGVEGETDDPAVLAIRTRQQRNILATLLLSQGVPMVLHGDELGRTQNGNNNTYAQDSEIAWLNWADADESLIEFTSAVIRLRREHPTFRRIRYFDGRPVSRTNEDPLPDIVWLNTNGAEMEESDWDSSYAKAVAVFLNGNGIRGRDRQGREVTDQHFILAFNASDSDVPFTLPPTEYSEKWDTVINTAGGVAGLSALPAGSELTVAGRSIVVLREHVEKPIAADDSIAESLTQTASHPIIESGSPEV</sequence>
<dbReference type="InterPro" id="IPR013780">
    <property type="entry name" value="Glyco_hydro_b"/>
</dbReference>
<dbReference type="Gene3D" id="2.60.40.10">
    <property type="entry name" value="Immunoglobulins"/>
    <property type="match status" value="1"/>
</dbReference>
<dbReference type="OrthoDB" id="3236218at2"/>
<dbReference type="Gene3D" id="2.60.40.1180">
    <property type="entry name" value="Golgi alpha-mannosidase II"/>
    <property type="match status" value="1"/>
</dbReference>
<dbReference type="STRING" id="123320.SAMN06309945_2108"/>
<dbReference type="InterPro" id="IPR011837">
    <property type="entry name" value="Glycogen_debranch_GlgX"/>
</dbReference>
<dbReference type="InterPro" id="IPR013783">
    <property type="entry name" value="Ig-like_fold"/>
</dbReference>
<evidence type="ECO:0000256" key="4">
    <source>
        <dbReference type="SAM" id="MobiDB-lite"/>
    </source>
</evidence>
<dbReference type="PANTHER" id="PTHR43002">
    <property type="entry name" value="GLYCOGEN DEBRANCHING ENZYME"/>
    <property type="match status" value="1"/>
</dbReference>
<protein>
    <submittedName>
        <fullName evidence="6">Glycogen operon protein</fullName>
    </submittedName>
</protein>
<dbReference type="Pfam" id="PF00128">
    <property type="entry name" value="Alpha-amylase"/>
    <property type="match status" value="2"/>
</dbReference>
<dbReference type="InterPro" id="IPR017853">
    <property type="entry name" value="GH"/>
</dbReference>
<dbReference type="SUPFAM" id="SSF51445">
    <property type="entry name" value="(Trans)glycosidases"/>
    <property type="match status" value="1"/>
</dbReference>
<dbReference type="GO" id="GO:0004135">
    <property type="term" value="F:amylo-alpha-1,6-glucosidase activity"/>
    <property type="evidence" value="ECO:0007669"/>
    <property type="project" value="InterPro"/>
</dbReference>
<dbReference type="RefSeq" id="WP_079728176.1">
    <property type="nucleotide sequence ID" value="NZ_FUZP01000002.1"/>
</dbReference>
<dbReference type="NCBIfam" id="TIGR02100">
    <property type="entry name" value="glgX_debranch"/>
    <property type="match status" value="1"/>
</dbReference>
<dbReference type="SUPFAM" id="SSF51011">
    <property type="entry name" value="Glycosyl hydrolase domain"/>
    <property type="match status" value="1"/>
</dbReference>
<accession>A0A1T5KC29</accession>
<dbReference type="Proteomes" id="UP000190857">
    <property type="component" value="Unassembled WGS sequence"/>
</dbReference>
<dbReference type="SMART" id="SM00642">
    <property type="entry name" value="Aamy"/>
    <property type="match status" value="1"/>
</dbReference>
<dbReference type="InterPro" id="IPR006047">
    <property type="entry name" value="GH13_cat_dom"/>
</dbReference>
<dbReference type="GO" id="GO:0005980">
    <property type="term" value="P:glycogen catabolic process"/>
    <property type="evidence" value="ECO:0007669"/>
    <property type="project" value="InterPro"/>
</dbReference>